<keyword evidence="6 9" id="KW-0326">Glycosidase</keyword>
<accession>A0ABR2LD04</accession>
<dbReference type="Pfam" id="PF00295">
    <property type="entry name" value="Glyco_hydro_28"/>
    <property type="match status" value="1"/>
</dbReference>
<proteinExistence type="inferred from homology"/>
<dbReference type="SUPFAM" id="SSF51126">
    <property type="entry name" value="Pectin lyase-like"/>
    <property type="match status" value="1"/>
</dbReference>
<evidence type="ECO:0000256" key="9">
    <source>
        <dbReference type="RuleBase" id="RU361169"/>
    </source>
</evidence>
<feature type="active site" evidence="8">
    <location>
        <position position="282"/>
    </location>
</feature>
<evidence type="ECO:0000256" key="6">
    <source>
        <dbReference type="ARBA" id="ARBA00023295"/>
    </source>
</evidence>
<dbReference type="SMART" id="SM00710">
    <property type="entry name" value="PbH1"/>
    <property type="match status" value="5"/>
</dbReference>
<dbReference type="PANTHER" id="PTHR31375">
    <property type="match status" value="1"/>
</dbReference>
<evidence type="ECO:0000313" key="11">
    <source>
        <dbReference type="Proteomes" id="UP001412067"/>
    </source>
</evidence>
<comment type="similarity">
    <text evidence="2 9">Belongs to the glycosyl hydrolase 28 family.</text>
</comment>
<keyword evidence="5 9" id="KW-0378">Hydrolase</keyword>
<evidence type="ECO:0008006" key="12">
    <source>
        <dbReference type="Google" id="ProtNLM"/>
    </source>
</evidence>
<dbReference type="EMBL" id="JBBWWR010000021">
    <property type="protein sequence ID" value="KAK8937899.1"/>
    <property type="molecule type" value="Genomic_DNA"/>
</dbReference>
<comment type="subcellular location">
    <subcellularLocation>
        <location evidence="1">Secreted</location>
        <location evidence="1">Cell wall</location>
    </subcellularLocation>
</comment>
<dbReference type="InterPro" id="IPR011050">
    <property type="entry name" value="Pectin_lyase_fold/virulence"/>
</dbReference>
<name>A0ABR2LD04_9ASPA</name>
<dbReference type="Gene3D" id="2.160.20.10">
    <property type="entry name" value="Single-stranded right-handed beta-helix, Pectin lyase-like"/>
    <property type="match status" value="1"/>
</dbReference>
<organism evidence="10 11">
    <name type="scientific">Platanthera guangdongensis</name>
    <dbReference type="NCBI Taxonomy" id="2320717"/>
    <lineage>
        <taxon>Eukaryota</taxon>
        <taxon>Viridiplantae</taxon>
        <taxon>Streptophyta</taxon>
        <taxon>Embryophyta</taxon>
        <taxon>Tracheophyta</taxon>
        <taxon>Spermatophyta</taxon>
        <taxon>Magnoliopsida</taxon>
        <taxon>Liliopsida</taxon>
        <taxon>Asparagales</taxon>
        <taxon>Orchidaceae</taxon>
        <taxon>Orchidoideae</taxon>
        <taxon>Orchideae</taxon>
        <taxon>Orchidinae</taxon>
        <taxon>Platanthera</taxon>
    </lineage>
</organism>
<keyword evidence="11" id="KW-1185">Reference proteome</keyword>
<evidence type="ECO:0000256" key="1">
    <source>
        <dbReference type="ARBA" id="ARBA00004191"/>
    </source>
</evidence>
<evidence type="ECO:0000256" key="5">
    <source>
        <dbReference type="ARBA" id="ARBA00022801"/>
    </source>
</evidence>
<evidence type="ECO:0000256" key="7">
    <source>
        <dbReference type="ARBA" id="ARBA00023316"/>
    </source>
</evidence>
<sequence>MYIKAAHLDSSSRSIINLCMKNIQMPPQSLLLFLSLLFFSLHNLSCSQSSPQISSLLQPLQNVFNVDDFVAKAKRNDSREGFMNAWKAACSSSAPAVYLVPKNKQYLLKPLDFHGPCKSTITVLIMGTLEASSSRSDWDNDDTAHWILFDQVKNLILGGGGTIVGNGEIWWKSSCKVNSKQPCTIAPTALTFYGCSQLKVENLSIINSQQIHVSVEQCVNVSISNLKITAPEESPNTDGIHVGDTRNMHINGCVIRTGDDCISIVTGCENIRVTNTDCGPGHGISIGSLGQNNSLAQVSDVVVDNVTLNGTANGVRIKTWQGGRGQARNIIFQNINMQNVTNPIIIDQSYCDSLLPCDDEKSAVSISGVTYENIRGTSASKVAVNFSCSRALPCQKIKMENIKLVGEGGESTESLCRNTRLEKSKMVLPACG</sequence>
<keyword evidence="4" id="KW-0964">Secreted</keyword>
<reference evidence="10 11" key="1">
    <citation type="journal article" date="2022" name="Nat. Plants">
        <title>Genomes of leafy and leafless Platanthera orchids illuminate the evolution of mycoheterotrophy.</title>
        <authorList>
            <person name="Li M.H."/>
            <person name="Liu K.W."/>
            <person name="Li Z."/>
            <person name="Lu H.C."/>
            <person name="Ye Q.L."/>
            <person name="Zhang D."/>
            <person name="Wang J.Y."/>
            <person name="Li Y.F."/>
            <person name="Zhong Z.M."/>
            <person name="Liu X."/>
            <person name="Yu X."/>
            <person name="Liu D.K."/>
            <person name="Tu X.D."/>
            <person name="Liu B."/>
            <person name="Hao Y."/>
            <person name="Liao X.Y."/>
            <person name="Jiang Y.T."/>
            <person name="Sun W.H."/>
            <person name="Chen J."/>
            <person name="Chen Y.Q."/>
            <person name="Ai Y."/>
            <person name="Zhai J.W."/>
            <person name="Wu S.S."/>
            <person name="Zhou Z."/>
            <person name="Hsiao Y.Y."/>
            <person name="Wu W.L."/>
            <person name="Chen Y.Y."/>
            <person name="Lin Y.F."/>
            <person name="Hsu J.L."/>
            <person name="Li C.Y."/>
            <person name="Wang Z.W."/>
            <person name="Zhao X."/>
            <person name="Zhong W.Y."/>
            <person name="Ma X.K."/>
            <person name="Ma L."/>
            <person name="Huang J."/>
            <person name="Chen G.Z."/>
            <person name="Huang M.Z."/>
            <person name="Huang L."/>
            <person name="Peng D.H."/>
            <person name="Luo Y.B."/>
            <person name="Zou S.Q."/>
            <person name="Chen S.P."/>
            <person name="Lan S."/>
            <person name="Tsai W.C."/>
            <person name="Van de Peer Y."/>
            <person name="Liu Z.J."/>
        </authorList>
    </citation>
    <scope>NUCLEOTIDE SEQUENCE [LARGE SCALE GENOMIC DNA]</scope>
    <source>
        <strain evidence="10">Lor288</strain>
    </source>
</reference>
<dbReference type="InterPro" id="IPR000743">
    <property type="entry name" value="Glyco_hydro_28"/>
</dbReference>
<dbReference type="InterPro" id="IPR006626">
    <property type="entry name" value="PbH1"/>
</dbReference>
<comment type="caution">
    <text evidence="10">The sequence shown here is derived from an EMBL/GenBank/DDBJ whole genome shotgun (WGS) entry which is preliminary data.</text>
</comment>
<keyword evidence="3" id="KW-0134">Cell wall</keyword>
<evidence type="ECO:0000256" key="2">
    <source>
        <dbReference type="ARBA" id="ARBA00008834"/>
    </source>
</evidence>
<evidence type="ECO:0000256" key="3">
    <source>
        <dbReference type="ARBA" id="ARBA00022512"/>
    </source>
</evidence>
<evidence type="ECO:0000256" key="8">
    <source>
        <dbReference type="PROSITE-ProRule" id="PRU10052"/>
    </source>
</evidence>
<dbReference type="Proteomes" id="UP001412067">
    <property type="component" value="Unassembled WGS sequence"/>
</dbReference>
<dbReference type="PROSITE" id="PS00502">
    <property type="entry name" value="POLYGALACTURONASE"/>
    <property type="match status" value="1"/>
</dbReference>
<evidence type="ECO:0000256" key="4">
    <source>
        <dbReference type="ARBA" id="ARBA00022525"/>
    </source>
</evidence>
<protein>
    <recommendedName>
        <fullName evidence="12">Polygalacturonase</fullName>
    </recommendedName>
</protein>
<gene>
    <name evidence="10" type="ORF">KSP40_PGU014682</name>
</gene>
<dbReference type="InterPro" id="IPR012334">
    <property type="entry name" value="Pectin_lyas_fold"/>
</dbReference>
<evidence type="ECO:0000313" key="10">
    <source>
        <dbReference type="EMBL" id="KAK8937899.1"/>
    </source>
</evidence>
<keyword evidence="7" id="KW-0961">Cell wall biogenesis/degradation</keyword>